<evidence type="ECO:0000256" key="1">
    <source>
        <dbReference type="SAM" id="Phobius"/>
    </source>
</evidence>
<dbReference type="EMBL" id="JAHRIO010010616">
    <property type="protein sequence ID" value="MEQ2161535.1"/>
    <property type="molecule type" value="Genomic_DNA"/>
</dbReference>
<organism evidence="2 3">
    <name type="scientific">Goodea atripinnis</name>
    <dbReference type="NCBI Taxonomy" id="208336"/>
    <lineage>
        <taxon>Eukaryota</taxon>
        <taxon>Metazoa</taxon>
        <taxon>Chordata</taxon>
        <taxon>Craniata</taxon>
        <taxon>Vertebrata</taxon>
        <taxon>Euteleostomi</taxon>
        <taxon>Actinopterygii</taxon>
        <taxon>Neopterygii</taxon>
        <taxon>Teleostei</taxon>
        <taxon>Neoteleostei</taxon>
        <taxon>Acanthomorphata</taxon>
        <taxon>Ovalentaria</taxon>
        <taxon>Atherinomorphae</taxon>
        <taxon>Cyprinodontiformes</taxon>
        <taxon>Goodeidae</taxon>
        <taxon>Goodea</taxon>
    </lineage>
</organism>
<reference evidence="2 3" key="1">
    <citation type="submission" date="2021-06" db="EMBL/GenBank/DDBJ databases">
        <authorList>
            <person name="Palmer J.M."/>
        </authorList>
    </citation>
    <scope>NUCLEOTIDE SEQUENCE [LARGE SCALE GENOMIC DNA]</scope>
    <source>
        <strain evidence="2 3">GA_2019</strain>
        <tissue evidence="2">Muscle</tissue>
    </source>
</reference>
<evidence type="ECO:0008006" key="4">
    <source>
        <dbReference type="Google" id="ProtNLM"/>
    </source>
</evidence>
<protein>
    <recommendedName>
        <fullName evidence="4">Transmembrane protein</fullName>
    </recommendedName>
</protein>
<sequence>MENHNRKTFVLTTVIYGLRVVSFLLCLLLSYPSSFLSFLVSFPYLLLMFFLPCVCPFFLSLLVLPSFLPSFSLPFLSFFPSFLPSFLPYVLSFFLPPSSEPFSGLIPSRRFCVLSYHKNAKAKQTRSTLED</sequence>
<accession>A0ABV0MR16</accession>
<feature type="transmembrane region" description="Helical" evidence="1">
    <location>
        <begin position="9"/>
        <end position="30"/>
    </location>
</feature>
<keyword evidence="1" id="KW-0472">Membrane</keyword>
<proteinExistence type="predicted"/>
<keyword evidence="1" id="KW-1133">Transmembrane helix</keyword>
<comment type="caution">
    <text evidence="2">The sequence shown here is derived from an EMBL/GenBank/DDBJ whole genome shotgun (WGS) entry which is preliminary data.</text>
</comment>
<keyword evidence="3" id="KW-1185">Reference proteome</keyword>
<dbReference type="Proteomes" id="UP001476798">
    <property type="component" value="Unassembled WGS sequence"/>
</dbReference>
<evidence type="ECO:0000313" key="3">
    <source>
        <dbReference type="Proteomes" id="UP001476798"/>
    </source>
</evidence>
<evidence type="ECO:0000313" key="2">
    <source>
        <dbReference type="EMBL" id="MEQ2161535.1"/>
    </source>
</evidence>
<feature type="transmembrane region" description="Helical" evidence="1">
    <location>
        <begin position="71"/>
        <end position="95"/>
    </location>
</feature>
<name>A0ABV0MR16_9TELE</name>
<gene>
    <name evidence="2" type="ORF">GOODEAATRI_010519</name>
</gene>
<feature type="transmembrane region" description="Helical" evidence="1">
    <location>
        <begin position="42"/>
        <end position="64"/>
    </location>
</feature>
<keyword evidence="1" id="KW-0812">Transmembrane</keyword>